<feature type="compositionally biased region" description="Polar residues" evidence="1">
    <location>
        <begin position="663"/>
        <end position="672"/>
    </location>
</feature>
<protein>
    <submittedName>
        <fullName evidence="2">Uncharacterized protein</fullName>
    </submittedName>
</protein>
<feature type="region of interest" description="Disordered" evidence="1">
    <location>
        <begin position="573"/>
        <end position="672"/>
    </location>
</feature>
<evidence type="ECO:0000256" key="1">
    <source>
        <dbReference type="SAM" id="MobiDB-lite"/>
    </source>
</evidence>
<evidence type="ECO:0000313" key="3">
    <source>
        <dbReference type="Proteomes" id="UP000196573"/>
    </source>
</evidence>
<gene>
    <name evidence="2" type="ORF">EHSB41UT_01344</name>
</gene>
<feature type="compositionally biased region" description="Basic and acidic residues" evidence="1">
    <location>
        <begin position="792"/>
        <end position="805"/>
    </location>
</feature>
<proteinExistence type="predicted"/>
<name>A0A1X7AHM9_9GAMM</name>
<feature type="region of interest" description="Disordered" evidence="1">
    <location>
        <begin position="692"/>
        <end position="829"/>
    </location>
</feature>
<sequence>MASPKIGSQGGIGPATLPAQQAPAKSGWFGRGSYVVNQVPVDLHTGPGLFGKMLSGVRVGPCAPAPAKLSDREATLVELQNTFGKGKDEAVTDLLNAARRALVGTKGSKRHAGTAPAVPADVLKMAAAEDSPYRKALLALGATEDALTALHSRNGDLTKVKEEYRDNLVKALTILILGTGAFSSQGSEIRADYAIYQAMTITQHTPLVKKAFADSSLLMDLLKKLSGNPNVNAELANAVAESVSDSVKTLLATPDTKGKRKAGAQLKAQQALNAQVTSVMEHYARTLNYNLQEDMIARGKTLDEANEAYPALSGQNIGEYLHERGLDWPAIGMILVTTAAHDPSYDPYDVSGKRKQTDVEQLVDTLGENLPMLMDLYTTAKETGDSQFSTPARTYFRSAMHAYNAIEGERLTGERASVLNARSVIYGNLVRSVLDNPQKRQYLDPKAFITGYVKSLGLTAAELKAKFEDQDKIIINEQGQVRFAIPTKTEKSNGTYEKALMQQLAMSIRSGADIQAMYKFLRVEDATSKKSEDYRNLCNDLAVALMSMVGIEEYRALQIVAQERNAIALEAAQKASKKSKAKVEDDDMEVDESDEEEEVSGSEQEDSEMDTDNDPAEASSDEESETKSTVSGANSFYMLAGDVSDMEEGEESEDESEEEVEETSQILSSMNERLTAVEKRFDEQRKLAVKEQTRANKLQKRLDDIQSKATSANKLNAGLRAEKKQLEKRIAELEAKGTPSAGTAGKKPKATPVKKPVTKPSAAPAPKTAPKTSPKSTPKRPKLSKKQQLDAAKLRQEREQKRLQDDLTPAAINLVDASKRATRSNVQSS</sequence>
<feature type="compositionally biased region" description="Acidic residues" evidence="1">
    <location>
        <begin position="584"/>
        <end position="624"/>
    </location>
</feature>
<feature type="compositionally biased region" description="Basic and acidic residues" evidence="1">
    <location>
        <begin position="692"/>
        <end position="706"/>
    </location>
</feature>
<feature type="compositionally biased region" description="Low complexity" evidence="1">
    <location>
        <begin position="750"/>
        <end position="776"/>
    </location>
</feature>
<dbReference type="Proteomes" id="UP000196573">
    <property type="component" value="Unassembled WGS sequence"/>
</dbReference>
<reference evidence="2 3" key="1">
    <citation type="submission" date="2017-03" db="EMBL/GenBank/DDBJ databases">
        <authorList>
            <person name="Afonso C.L."/>
            <person name="Miller P.J."/>
            <person name="Scott M.A."/>
            <person name="Spackman E."/>
            <person name="Goraichik I."/>
            <person name="Dimitrov K.M."/>
            <person name="Suarez D.L."/>
            <person name="Swayne D.E."/>
        </authorList>
    </citation>
    <scope>NUCLEOTIDE SEQUENCE [LARGE SCALE GENOMIC DNA]</scope>
    <source>
        <strain evidence="2">SB41UT1</strain>
    </source>
</reference>
<feature type="region of interest" description="Disordered" evidence="1">
    <location>
        <begin position="1"/>
        <end position="24"/>
    </location>
</feature>
<dbReference type="AlphaFoldDB" id="A0A1X7AHM9"/>
<keyword evidence="3" id="KW-1185">Reference proteome</keyword>
<dbReference type="RefSeq" id="WP_087108195.1">
    <property type="nucleotide sequence ID" value="NZ_CBCSCN010000009.1"/>
</dbReference>
<accession>A0A1X7AHM9</accession>
<evidence type="ECO:0000313" key="2">
    <source>
        <dbReference type="EMBL" id="SMA41858.1"/>
    </source>
</evidence>
<feature type="compositionally biased region" description="Acidic residues" evidence="1">
    <location>
        <begin position="644"/>
        <end position="662"/>
    </location>
</feature>
<feature type="compositionally biased region" description="Basic and acidic residues" evidence="1">
    <location>
        <begin position="720"/>
        <end position="735"/>
    </location>
</feature>
<organism evidence="2 3">
    <name type="scientific">Parendozoicomonas haliclonae</name>
    <dbReference type="NCBI Taxonomy" id="1960125"/>
    <lineage>
        <taxon>Bacteria</taxon>
        <taxon>Pseudomonadati</taxon>
        <taxon>Pseudomonadota</taxon>
        <taxon>Gammaproteobacteria</taxon>
        <taxon>Oceanospirillales</taxon>
        <taxon>Endozoicomonadaceae</taxon>
        <taxon>Parendozoicomonas</taxon>
    </lineage>
</organism>
<dbReference type="EMBL" id="FWPT01000003">
    <property type="protein sequence ID" value="SMA41858.1"/>
    <property type="molecule type" value="Genomic_DNA"/>
</dbReference>